<dbReference type="InterPro" id="IPR043502">
    <property type="entry name" value="DNA/RNA_pol_sf"/>
</dbReference>
<keyword evidence="2" id="KW-0934">Plastid</keyword>
<dbReference type="Pfam" id="PF01348">
    <property type="entry name" value="Intron_maturas2"/>
    <property type="match status" value="1"/>
</dbReference>
<dbReference type="GO" id="GO:0005739">
    <property type="term" value="C:mitochondrion"/>
    <property type="evidence" value="ECO:0007669"/>
    <property type="project" value="TreeGrafter"/>
</dbReference>
<dbReference type="GO" id="GO:0003964">
    <property type="term" value="F:RNA-directed DNA polymerase activity"/>
    <property type="evidence" value="ECO:0007669"/>
    <property type="project" value="TreeGrafter"/>
</dbReference>
<dbReference type="AlphaFoldDB" id="A0A0S2IDL6"/>
<protein>
    <recommendedName>
        <fullName evidence="1">Reverse transcriptase domain-containing protein</fullName>
    </recommendedName>
</protein>
<evidence type="ECO:0000313" key="2">
    <source>
        <dbReference type="EMBL" id="ALO21627.1"/>
    </source>
</evidence>
<dbReference type="PANTHER" id="PTHR33642:SF4">
    <property type="entry name" value="COX1_OXI3 INTRON 1 PROTEIN-RELATED"/>
    <property type="match status" value="1"/>
</dbReference>
<geneLocation type="chloroplast" evidence="2"/>
<name>A0A0S2IDL6_9CHLO</name>
<dbReference type="EMBL" id="KT625320">
    <property type="protein sequence ID" value="ALO21627.1"/>
    <property type="molecule type" value="Genomic_DNA"/>
</dbReference>
<dbReference type="SUPFAM" id="SSF56672">
    <property type="entry name" value="DNA/RNA polymerases"/>
    <property type="match status" value="1"/>
</dbReference>
<dbReference type="InterPro" id="IPR024937">
    <property type="entry name" value="Domain_X"/>
</dbReference>
<proteinExistence type="predicted"/>
<accession>A0A0S2IDL6</accession>
<feature type="domain" description="Reverse transcriptase" evidence="1">
    <location>
        <begin position="175"/>
        <end position="499"/>
    </location>
</feature>
<dbReference type="GO" id="GO:0090615">
    <property type="term" value="P:mitochondrial mRNA processing"/>
    <property type="evidence" value="ECO:0007669"/>
    <property type="project" value="TreeGrafter"/>
</dbReference>
<dbReference type="InterPro" id="IPR000477">
    <property type="entry name" value="RT_dom"/>
</dbReference>
<sequence length="683" mass="79114">MKKIKIVVQKRKVIPKKLRSTAIFNKKVARQFIKLEYYITQNDYIKKYEHIEAEKKRLATPRSNHVTMLLNEYKRLGYDGARSSTGTTLYGIYKKNKEAAINKTNVLNTNLIELVAKPQLLLLAYREIRGNKGALTRGAEKTQEEIQSMDLEQQAVYAKSNCFPDGFSIYDIMLVSRLIRKGKYPWGISSRIYIDNPGAANEKRPITIPPFLDRIVQKAIELVLQSIYEPYFDLRNRSFGFRPNKGVHDAIVAILSNKTNGARTAVEGDIEAAYDTVNKERLLEILGKKVHDKKFLRLIEDRLDYEYKEKETSKRFKPKDGIPQGGIDSPYLFNIYMNELDEFVGTVIQEKVDAMNAKRGDPIAKNKHFVKLRNAVYNKVPTLKTAKKRIKKASTENNKEDVQKYTKELFARINELRKLNHKRRVTSSVDRTKTVIRIFYVRYADDWILLTNGTIQIGVYLKNLISKFLANNLKLKLSENKTLITDITKDSAHFLGFEIRGKDKGRLRKMVREGDPPDRIHKPLARASGLTLWTAPDRQRLITRLHMKGYCKKDGFPIGIPLLSVVEPQVIIERYNTVIRGMANYYTGYIRNTASINRWVYILRYSCLKTLAQKYRTTIGGIFKKFGHNMHNRSTQTLRVSVQIKVREKTFEKSWTLLTYKDIKEVRRKNKGIQDFGKAILGH</sequence>
<organism evidence="2">
    <name type="scientific">Stephanosphaera pluvialis</name>
    <dbReference type="NCBI Taxonomy" id="51712"/>
    <lineage>
        <taxon>Eukaryota</taxon>
        <taxon>Viridiplantae</taxon>
        <taxon>Chlorophyta</taxon>
        <taxon>core chlorophytes</taxon>
        <taxon>Chlorophyceae</taxon>
        <taxon>CS clade</taxon>
        <taxon>Chlamydomonadales</taxon>
        <taxon>Haematococcaceae</taxon>
        <taxon>Stephanosphaera</taxon>
    </lineage>
</organism>
<evidence type="ECO:0000259" key="1">
    <source>
        <dbReference type="PROSITE" id="PS50878"/>
    </source>
</evidence>
<dbReference type="GO" id="GO:0006315">
    <property type="term" value="P:homing of group II introns"/>
    <property type="evidence" value="ECO:0007669"/>
    <property type="project" value="TreeGrafter"/>
</dbReference>
<dbReference type="PROSITE" id="PS50878">
    <property type="entry name" value="RT_POL"/>
    <property type="match status" value="1"/>
</dbReference>
<reference evidence="2" key="1">
    <citation type="journal article" date="2015" name="BMC Evol. Biol.">
        <title>Chloroplast phylogenomic analysis of chlorophyte green algae identifies a novel lineage sister to the Sphaeropleales (Chlorophyceae).</title>
        <authorList>
            <person name="Lemieux C."/>
            <person name="Vincent A.T."/>
            <person name="Labarre A."/>
            <person name="Otis C."/>
            <person name="Turmel M."/>
        </authorList>
    </citation>
    <scope>NUCLEOTIDE SEQUENCE</scope>
</reference>
<dbReference type="Pfam" id="PF00078">
    <property type="entry name" value="RVT_1"/>
    <property type="match status" value="1"/>
</dbReference>
<keyword evidence="2" id="KW-0150">Chloroplast</keyword>
<gene>
    <name evidence="2" type="primary">orf683</name>
</gene>
<dbReference type="PANTHER" id="PTHR33642">
    <property type="entry name" value="COX1/OXI3 INTRON 1 PROTEIN-RELATED"/>
    <property type="match status" value="1"/>
</dbReference>
<dbReference type="CDD" id="cd01651">
    <property type="entry name" value="RT_G2_intron"/>
    <property type="match status" value="1"/>
</dbReference>